<keyword evidence="2" id="KW-0012">Acyltransferase</keyword>
<protein>
    <submittedName>
        <fullName evidence="2">GNAT family N-acetyltransferase</fullName>
        <ecNumber evidence="2">2.3.-.-</ecNumber>
    </submittedName>
</protein>
<feature type="domain" description="N-acetyltransferase" evidence="1">
    <location>
        <begin position="7"/>
        <end position="167"/>
    </location>
</feature>
<name>A0ABV6B7P7_9GAMM</name>
<keyword evidence="3" id="KW-1185">Reference proteome</keyword>
<reference evidence="2 3" key="1">
    <citation type="submission" date="2024-09" db="EMBL/GenBank/DDBJ databases">
        <authorList>
            <person name="Sun Q."/>
            <person name="Mori K."/>
        </authorList>
    </citation>
    <scope>NUCLEOTIDE SEQUENCE [LARGE SCALE GENOMIC DNA]</scope>
    <source>
        <strain evidence="2 3">KCTC 23315</strain>
    </source>
</reference>
<dbReference type="Pfam" id="PF13302">
    <property type="entry name" value="Acetyltransf_3"/>
    <property type="match status" value="1"/>
</dbReference>
<evidence type="ECO:0000259" key="1">
    <source>
        <dbReference type="PROSITE" id="PS51186"/>
    </source>
</evidence>
<dbReference type="EMBL" id="JBHLXP010000001">
    <property type="protein sequence ID" value="MFC0046895.1"/>
    <property type="molecule type" value="Genomic_DNA"/>
</dbReference>
<dbReference type="InterPro" id="IPR051908">
    <property type="entry name" value="Ribosomal_N-acetyltransferase"/>
</dbReference>
<organism evidence="2 3">
    <name type="scientific">Rheinheimera tilapiae</name>
    <dbReference type="NCBI Taxonomy" id="875043"/>
    <lineage>
        <taxon>Bacteria</taxon>
        <taxon>Pseudomonadati</taxon>
        <taxon>Pseudomonadota</taxon>
        <taxon>Gammaproteobacteria</taxon>
        <taxon>Chromatiales</taxon>
        <taxon>Chromatiaceae</taxon>
        <taxon>Rheinheimera</taxon>
    </lineage>
</organism>
<sequence length="175" mass="19851">MIKDGNLAIRFITRHDLATLVPLLNDLELRGEYLPGAITSPRTFEKNYEIDGLANDSHEKLLIVDQDDTILGIIWHFKSVPYFNAREIGYTVLAQTQRNRGIATRAVRMLSQYLFNTLLINRLEIRMNTANLASERVAIKCGFTREGVARGANFVRGKHVDMAVYAMLREQAMPA</sequence>
<dbReference type="EC" id="2.3.-.-" evidence="2"/>
<evidence type="ECO:0000313" key="3">
    <source>
        <dbReference type="Proteomes" id="UP001589813"/>
    </source>
</evidence>
<evidence type="ECO:0000313" key="2">
    <source>
        <dbReference type="EMBL" id="MFC0046895.1"/>
    </source>
</evidence>
<dbReference type="RefSeq" id="WP_377239572.1">
    <property type="nucleotide sequence ID" value="NZ_JBHLXP010000001.1"/>
</dbReference>
<keyword evidence="2" id="KW-0808">Transferase</keyword>
<dbReference type="InterPro" id="IPR016181">
    <property type="entry name" value="Acyl_CoA_acyltransferase"/>
</dbReference>
<gene>
    <name evidence="2" type="ORF">ACFFJP_01165</name>
</gene>
<dbReference type="GO" id="GO:0016746">
    <property type="term" value="F:acyltransferase activity"/>
    <property type="evidence" value="ECO:0007669"/>
    <property type="project" value="UniProtKB-KW"/>
</dbReference>
<dbReference type="InterPro" id="IPR000182">
    <property type="entry name" value="GNAT_dom"/>
</dbReference>
<dbReference type="PANTHER" id="PTHR43441:SF2">
    <property type="entry name" value="FAMILY ACETYLTRANSFERASE, PUTATIVE (AFU_ORTHOLOGUE AFUA_7G00850)-RELATED"/>
    <property type="match status" value="1"/>
</dbReference>
<dbReference type="PANTHER" id="PTHR43441">
    <property type="entry name" value="RIBOSOMAL-PROTEIN-SERINE ACETYLTRANSFERASE"/>
    <property type="match status" value="1"/>
</dbReference>
<dbReference type="PROSITE" id="PS51186">
    <property type="entry name" value="GNAT"/>
    <property type="match status" value="1"/>
</dbReference>
<proteinExistence type="predicted"/>
<comment type="caution">
    <text evidence="2">The sequence shown here is derived from an EMBL/GenBank/DDBJ whole genome shotgun (WGS) entry which is preliminary data.</text>
</comment>
<dbReference type="Proteomes" id="UP001589813">
    <property type="component" value="Unassembled WGS sequence"/>
</dbReference>
<dbReference type="Gene3D" id="3.40.630.30">
    <property type="match status" value="1"/>
</dbReference>
<accession>A0ABV6B7P7</accession>
<dbReference type="SUPFAM" id="SSF55729">
    <property type="entry name" value="Acyl-CoA N-acyltransferases (Nat)"/>
    <property type="match status" value="1"/>
</dbReference>